<organism evidence="1 2">
    <name type="scientific">Naganishia cerealis</name>
    <dbReference type="NCBI Taxonomy" id="610337"/>
    <lineage>
        <taxon>Eukaryota</taxon>
        <taxon>Fungi</taxon>
        <taxon>Dikarya</taxon>
        <taxon>Basidiomycota</taxon>
        <taxon>Agaricomycotina</taxon>
        <taxon>Tremellomycetes</taxon>
        <taxon>Filobasidiales</taxon>
        <taxon>Filobasidiaceae</taxon>
        <taxon>Naganishia</taxon>
    </lineage>
</organism>
<evidence type="ECO:0000313" key="2">
    <source>
        <dbReference type="Proteomes" id="UP001241377"/>
    </source>
</evidence>
<name>A0ACC2WPX2_9TREE</name>
<keyword evidence="2" id="KW-1185">Reference proteome</keyword>
<reference evidence="1" key="1">
    <citation type="submission" date="2023-04" db="EMBL/GenBank/DDBJ databases">
        <title>Draft Genome sequencing of Naganishia species isolated from polar environments using Oxford Nanopore Technology.</title>
        <authorList>
            <person name="Leo P."/>
            <person name="Venkateswaran K."/>
        </authorList>
    </citation>
    <scope>NUCLEOTIDE SEQUENCE</scope>
    <source>
        <strain evidence="1">MNA-CCFEE 5261</strain>
    </source>
</reference>
<accession>A0ACC2WPX2</accession>
<dbReference type="EMBL" id="JASBWR010000004">
    <property type="protein sequence ID" value="KAJ9112592.1"/>
    <property type="molecule type" value="Genomic_DNA"/>
</dbReference>
<comment type="caution">
    <text evidence="1">The sequence shown here is derived from an EMBL/GenBank/DDBJ whole genome shotgun (WGS) entry which is preliminary data.</text>
</comment>
<gene>
    <name evidence="1" type="ORF">QFC19_000611</name>
</gene>
<evidence type="ECO:0000313" key="1">
    <source>
        <dbReference type="EMBL" id="KAJ9112592.1"/>
    </source>
</evidence>
<proteinExistence type="predicted"/>
<sequence length="860" mass="92217">MSSLSPEEPGSTSKSSGKKFKQFLQKIGKKHSNHNEGTAIASSKQYGVVRQPEQTSSLQPPFRGHTSYKAEGDTSLNSEQSWGPGPGFSPDPTLGLHLLDQAEHDYQEQLGSHKTVESSTDQQQRTSSLSPGSKALQFVPSSPYGELGQIQEEQVIDRSAGSIANSSTSGSPVEESIFDTATATGATRTSGNDTADSTHLPLTPISSVKRVSEGIHIGQQEAGFSDQPLEVAHDKTKIRSFPNSPNPNSGPLVSPDLPVAESPLAIDDGVPDQPHSFSYFGRESTPSERLNSHSISTDQASPTSGSFAGHYTVHHQTSQNPLGQVHPRSQVIPERQAYTNSSFVPTPQGTTSLKTRLFTSLSTSGKQHQASSPEELGTLNSNGPRKGSKAEKFRTLGRLGHPGNTPNSKTHRNPTAPVLSTRTEKQAAHSLAYSHSHAPTPIALEPLRASPNEEKTSFAQRFIRRVASAPNTKGLFTSSGGTLAGSGFFSVASGATTQVNTPPAAMTPTEYTNSSSNTSSTQLRMPNLSNLVISDNPESEQYMSNSPETGFSPYSKQTSPAAFSPKYAASQSSFPRSPIMSNAYLGASTSTLGSTSTGGPMSGKGVGKMGTREGRASSVGVLQQPSSSGNFLGINGVPIGNGKPVRPNALTTEQGKGSFRRTYSSNSIRTKSVEVQPSSFQKVKLLGKGDVGKVYLVREKKTDKLYAMKVLSKKEMIKRNKIKRALAEQEILATSNHPFIVTLYHSFQSDDYLYFCMEYCMGGEFFRALQTRPGKCLSEDHARFYAAEVTAALEYLHLMGICYRDLKPENILLHESGHIMLSDFDLSKPTSEHGGAPAVMKQSAQGGVSILSFFIGLSID</sequence>
<dbReference type="Proteomes" id="UP001241377">
    <property type="component" value="Unassembled WGS sequence"/>
</dbReference>
<protein>
    <submittedName>
        <fullName evidence="1">Uncharacterized protein</fullName>
    </submittedName>
</protein>